<evidence type="ECO:0000259" key="1">
    <source>
        <dbReference type="Pfam" id="PF13648"/>
    </source>
</evidence>
<proteinExistence type="predicted"/>
<comment type="caution">
    <text evidence="2">The sequence shown here is derived from an EMBL/GenBank/DDBJ whole genome shotgun (WGS) entry which is preliminary data.</text>
</comment>
<organism evidence="2 3">
    <name type="scientific">Flavobacterium microcysteis</name>
    <dbReference type="NCBI Taxonomy" id="2596891"/>
    <lineage>
        <taxon>Bacteria</taxon>
        <taxon>Pseudomonadati</taxon>
        <taxon>Bacteroidota</taxon>
        <taxon>Flavobacteriia</taxon>
        <taxon>Flavobacteriales</taxon>
        <taxon>Flavobacteriaceae</taxon>
        <taxon>Flavobacterium</taxon>
    </lineage>
</organism>
<name>A0A501QJB6_9FLAO</name>
<dbReference type="PROSITE" id="PS51257">
    <property type="entry name" value="PROKAR_LIPOPROTEIN"/>
    <property type="match status" value="1"/>
</dbReference>
<dbReference type="AlphaFoldDB" id="A0A501QJB6"/>
<protein>
    <recommendedName>
        <fullName evidence="1">Lipocalin-like domain-containing protein</fullName>
    </recommendedName>
</protein>
<dbReference type="Pfam" id="PF13648">
    <property type="entry name" value="Lipocalin_4"/>
    <property type="match status" value="1"/>
</dbReference>
<evidence type="ECO:0000313" key="3">
    <source>
        <dbReference type="Proteomes" id="UP000319175"/>
    </source>
</evidence>
<gene>
    <name evidence="2" type="ORF">FJA49_02185</name>
</gene>
<accession>A0A501QJB6</accession>
<dbReference type="OrthoDB" id="1419899at2"/>
<dbReference type="Proteomes" id="UP000319175">
    <property type="component" value="Unassembled WGS sequence"/>
</dbReference>
<dbReference type="RefSeq" id="WP_139998378.1">
    <property type="nucleotide sequence ID" value="NZ_VFJE01000049.1"/>
</dbReference>
<sequence>MRKNKILICTAAGIGLLFTSCNSDNDSFERSIAGKWNYNKTIVTTGNGTPVDQSYVGHENGCEKDHVEFNEGGIFRNVLMNKDQNNACVEDASQSTWAKNGNTLTIGTDTYQVTKLNGSELRYENTVDVSGVPVKVVKVFTKN</sequence>
<dbReference type="EMBL" id="VFJE01000049">
    <property type="protein sequence ID" value="TPD72191.1"/>
    <property type="molecule type" value="Genomic_DNA"/>
</dbReference>
<dbReference type="InterPro" id="IPR024311">
    <property type="entry name" value="Lipocalin-like"/>
</dbReference>
<keyword evidence="3" id="KW-1185">Reference proteome</keyword>
<evidence type="ECO:0000313" key="2">
    <source>
        <dbReference type="EMBL" id="TPD72191.1"/>
    </source>
</evidence>
<reference evidence="2 3" key="1">
    <citation type="submission" date="2019-06" db="EMBL/GenBank/DDBJ databases">
        <title>Flavobacterium sp. MaA-Y11 from geoumgang.</title>
        <authorList>
            <person name="Jeong S."/>
        </authorList>
    </citation>
    <scope>NUCLEOTIDE SEQUENCE [LARGE SCALE GENOMIC DNA]</scope>
    <source>
        <strain evidence="2 3">MaA-Y11</strain>
    </source>
</reference>
<feature type="domain" description="Lipocalin-like" evidence="1">
    <location>
        <begin position="32"/>
        <end position="122"/>
    </location>
</feature>